<evidence type="ECO:0000313" key="3">
    <source>
        <dbReference type="Proteomes" id="UP001428817"/>
    </source>
</evidence>
<evidence type="ECO:0000259" key="1">
    <source>
        <dbReference type="Pfam" id="PF23212"/>
    </source>
</evidence>
<dbReference type="InterPro" id="IPR055492">
    <property type="entry name" value="DUF7064"/>
</dbReference>
<dbReference type="Pfam" id="PF23212">
    <property type="entry name" value="DUF7064"/>
    <property type="match status" value="1"/>
</dbReference>
<gene>
    <name evidence="2" type="ORF">GCM10023321_62970</name>
</gene>
<proteinExistence type="predicted"/>
<feature type="domain" description="DUF7064" evidence="1">
    <location>
        <begin position="198"/>
        <end position="328"/>
    </location>
</feature>
<dbReference type="SUPFAM" id="SSF159245">
    <property type="entry name" value="AttH-like"/>
    <property type="match status" value="1"/>
</dbReference>
<protein>
    <recommendedName>
        <fullName evidence="1">DUF7064 domain-containing protein</fullName>
    </recommendedName>
</protein>
<evidence type="ECO:0000313" key="2">
    <source>
        <dbReference type="EMBL" id="GAA5168615.1"/>
    </source>
</evidence>
<reference evidence="3" key="1">
    <citation type="journal article" date="2019" name="Int. J. Syst. Evol. Microbiol.">
        <title>The Global Catalogue of Microorganisms (GCM) 10K type strain sequencing project: providing services to taxonomists for standard genome sequencing and annotation.</title>
        <authorList>
            <consortium name="The Broad Institute Genomics Platform"/>
            <consortium name="The Broad Institute Genome Sequencing Center for Infectious Disease"/>
            <person name="Wu L."/>
            <person name="Ma J."/>
        </authorList>
    </citation>
    <scope>NUCLEOTIDE SEQUENCE [LARGE SCALE GENOMIC DNA]</scope>
    <source>
        <strain evidence="3">JCM 18303</strain>
    </source>
</reference>
<dbReference type="RefSeq" id="WP_185065461.1">
    <property type="nucleotide sequence ID" value="NZ_BAABJP010000039.1"/>
</dbReference>
<accession>A0ABP9QXC7</accession>
<comment type="caution">
    <text evidence="2">The sequence shown here is derived from an EMBL/GenBank/DDBJ whole genome shotgun (WGS) entry which is preliminary data.</text>
</comment>
<organism evidence="2 3">
    <name type="scientific">Pseudonocardia eucalypti</name>
    <dbReference type="NCBI Taxonomy" id="648755"/>
    <lineage>
        <taxon>Bacteria</taxon>
        <taxon>Bacillati</taxon>
        <taxon>Actinomycetota</taxon>
        <taxon>Actinomycetes</taxon>
        <taxon>Pseudonocardiales</taxon>
        <taxon>Pseudonocardiaceae</taxon>
        <taxon>Pseudonocardia</taxon>
    </lineage>
</organism>
<dbReference type="Proteomes" id="UP001428817">
    <property type="component" value="Unassembled WGS sequence"/>
</dbReference>
<dbReference type="EMBL" id="BAABJP010000039">
    <property type="protein sequence ID" value="GAA5168615.1"/>
    <property type="molecule type" value="Genomic_DNA"/>
</dbReference>
<sequence length="342" mass="38586">MSSDTNTSFFMNPQKAGFGSCTAEDELLHRELNRTLTDPDLTETQFLGFSVPSAGLHSLCYLWAHPNLRLLTGGVWAWRGVKPNALASELFDMRQFMPDTPLRDGDLDKFQLANGYHVELVEPLRELRIGYEDAARGNAFEVTLTAIMPPAVLPSNRHFDQAMRTRGWVSLRGERHVIDGYTVRDRSWGENRTEDPRAIPPVHWLTGVVDDDFAFHLMGMERPSDGPIWRDIYPVDDSLPEATNRGWIWRDGELLGLTSASVRTRWDRSTGYPTAHRVTMTDTQGREYTLDGDVVASNNWSAWSNAFLVIGLTRWTHEGRTGWGDSQIGAWTDFVHALHAGG</sequence>
<keyword evidence="3" id="KW-1185">Reference proteome</keyword>
<name>A0ABP9QXC7_9PSEU</name>